<gene>
    <name evidence="3" type="ORF">HS1_000880</name>
</gene>
<dbReference type="AlphaFoldDB" id="A0A7U4QJV1"/>
<sequence length="196" mass="22734">MGSSVSIAGVVIILAIILFVLTRLSTKSVIEREGRKFEVISLDDGSDRCRVLYCSELGLCGKPDRILKDCETGEYIVEEVKKRPYLGKVFNGEKIQLLSYVLLVRENYGKCNRGYLVYRDDVRVGPFVLDRQAETLVRWGIERVREIKQGKVPKRRYTNRCKVCSYRKECFGMKQSLLPIQYGRYDSQKPYFKTHQ</sequence>
<dbReference type="Proteomes" id="UP000070560">
    <property type="component" value="Chromosome"/>
</dbReference>
<keyword evidence="1" id="KW-0812">Transmembrane</keyword>
<dbReference type="EMBL" id="CP013015">
    <property type="protein sequence ID" value="AMM40684.1"/>
    <property type="molecule type" value="Genomic_DNA"/>
</dbReference>
<accession>A0A7U4QJV1</accession>
<dbReference type="OrthoDB" id="9781776at2"/>
<proteinExistence type="predicted"/>
<reference evidence="3 4" key="1">
    <citation type="submission" date="2015-10" db="EMBL/GenBank/DDBJ databases">
        <title>Candidatus Desulfofervidus auxilii, a hydrogenotrophic sulfate-reducing bacterium involved in the thermophilic anaerobic oxidation of methane.</title>
        <authorList>
            <person name="Krukenberg V."/>
            <person name="Richter M."/>
            <person name="Wegener G."/>
        </authorList>
    </citation>
    <scope>NUCLEOTIDE SEQUENCE [LARGE SCALE GENOMIC DNA]</scope>
    <source>
        <strain evidence="3 4">HS1</strain>
    </source>
</reference>
<evidence type="ECO:0000259" key="2">
    <source>
        <dbReference type="Pfam" id="PF01930"/>
    </source>
</evidence>
<evidence type="ECO:0000313" key="4">
    <source>
        <dbReference type="Proteomes" id="UP000070560"/>
    </source>
</evidence>
<dbReference type="InterPro" id="IPR011604">
    <property type="entry name" value="PDDEXK-like_dom_sf"/>
</dbReference>
<feature type="transmembrane region" description="Helical" evidence="1">
    <location>
        <begin position="6"/>
        <end position="26"/>
    </location>
</feature>
<dbReference type="InterPro" id="IPR022765">
    <property type="entry name" value="Dna2/Cas4_DUF83"/>
</dbReference>
<dbReference type="RefSeq" id="WP_066061490.1">
    <property type="nucleotide sequence ID" value="NZ_CP013015.1"/>
</dbReference>
<organism evidence="3 4">
    <name type="scientific">Desulfofervidus auxilii</name>
    <dbReference type="NCBI Taxonomy" id="1621989"/>
    <lineage>
        <taxon>Bacteria</taxon>
        <taxon>Pseudomonadati</taxon>
        <taxon>Thermodesulfobacteriota</taxon>
        <taxon>Candidatus Desulfofervidia</taxon>
        <taxon>Candidatus Desulfofervidales</taxon>
        <taxon>Candidatus Desulfofervidaceae</taxon>
        <taxon>Candidatus Desulfofervidus</taxon>
    </lineage>
</organism>
<protein>
    <recommendedName>
        <fullName evidence="2">DUF83 domain-containing protein</fullName>
    </recommendedName>
</protein>
<keyword evidence="1" id="KW-1133">Transmembrane helix</keyword>
<keyword evidence="4" id="KW-1185">Reference proteome</keyword>
<feature type="domain" description="DUF83" evidence="2">
    <location>
        <begin position="63"/>
        <end position="171"/>
    </location>
</feature>
<dbReference type="Gene3D" id="3.90.320.10">
    <property type="match status" value="1"/>
</dbReference>
<name>A0A7U4QJV1_DESA2</name>
<dbReference type="Pfam" id="PF01930">
    <property type="entry name" value="Cas_Cas4"/>
    <property type="match status" value="1"/>
</dbReference>
<evidence type="ECO:0000313" key="3">
    <source>
        <dbReference type="EMBL" id="AMM40684.1"/>
    </source>
</evidence>
<dbReference type="KEGG" id="daw:HS1_000880"/>
<evidence type="ECO:0000256" key="1">
    <source>
        <dbReference type="SAM" id="Phobius"/>
    </source>
</evidence>
<keyword evidence="1" id="KW-0472">Membrane</keyword>